<dbReference type="PANTHER" id="PTHR43644">
    <property type="entry name" value="NA(+)-TRANSLOCATING NADH-QUINONE REDUCTASE SUBUNIT"/>
    <property type="match status" value="1"/>
</dbReference>
<keyword evidence="6" id="KW-0274">FAD</keyword>
<dbReference type="SUPFAM" id="SSF52343">
    <property type="entry name" value="Ferredoxin reductase-like, C-terminal NADP-linked domain"/>
    <property type="match status" value="1"/>
</dbReference>
<evidence type="ECO:0000256" key="7">
    <source>
        <dbReference type="ARBA" id="ARBA00023004"/>
    </source>
</evidence>
<dbReference type="GO" id="GO:0016020">
    <property type="term" value="C:membrane"/>
    <property type="evidence" value="ECO:0007669"/>
    <property type="project" value="InterPro"/>
</dbReference>
<dbReference type="InterPro" id="IPR039261">
    <property type="entry name" value="FNR_nucleotide-bd"/>
</dbReference>
<keyword evidence="4" id="KW-0001">2Fe-2S</keyword>
<dbReference type="InterPro" id="IPR017941">
    <property type="entry name" value="Rieske_2Fe-2S"/>
</dbReference>
<evidence type="ECO:0000256" key="4">
    <source>
        <dbReference type="ARBA" id="ARBA00022714"/>
    </source>
</evidence>
<dbReference type="eggNOG" id="COG2871">
    <property type="taxonomic scope" value="Bacteria"/>
</dbReference>
<evidence type="ECO:0000256" key="6">
    <source>
        <dbReference type="ARBA" id="ARBA00022827"/>
    </source>
</evidence>
<organism evidence="9 10">
    <name type="scientific">Flavobacterium gilvum</name>
    <dbReference type="NCBI Taxonomy" id="1492737"/>
    <lineage>
        <taxon>Bacteria</taxon>
        <taxon>Pseudomonadati</taxon>
        <taxon>Bacteroidota</taxon>
        <taxon>Flavobacteriia</taxon>
        <taxon>Flavobacteriales</taxon>
        <taxon>Flavobacteriaceae</taxon>
        <taxon>Flavobacterium</taxon>
    </lineage>
</organism>
<dbReference type="Gene3D" id="2.102.10.10">
    <property type="entry name" value="Rieske [2Fe-2S] iron-sulphur domain"/>
    <property type="match status" value="1"/>
</dbReference>
<dbReference type="CDD" id="cd03528">
    <property type="entry name" value="Rieske_RO_ferredoxin"/>
    <property type="match status" value="1"/>
</dbReference>
<evidence type="ECO:0000256" key="2">
    <source>
        <dbReference type="ARBA" id="ARBA00022448"/>
    </source>
</evidence>
<keyword evidence="7" id="KW-0408">Iron</keyword>
<accession>A0A085EEC6</accession>
<dbReference type="Pfam" id="PF00487">
    <property type="entry name" value="FA_desaturase"/>
    <property type="match status" value="1"/>
</dbReference>
<dbReference type="InterPro" id="IPR036922">
    <property type="entry name" value="Rieske_2Fe-2S_sf"/>
</dbReference>
<dbReference type="GO" id="GO:0051537">
    <property type="term" value="F:2 iron, 2 sulfur cluster binding"/>
    <property type="evidence" value="ECO:0007669"/>
    <property type="project" value="UniProtKB-KW"/>
</dbReference>
<dbReference type="InterPro" id="IPR010205">
    <property type="entry name" value="NqrF"/>
</dbReference>
<dbReference type="InterPro" id="IPR001433">
    <property type="entry name" value="OxRdtase_FAD/NAD-bd"/>
</dbReference>
<dbReference type="Gene3D" id="2.40.30.10">
    <property type="entry name" value="Translation factors"/>
    <property type="match status" value="1"/>
</dbReference>
<dbReference type="CDD" id="cd06188">
    <property type="entry name" value="NADH_quinone_reductase"/>
    <property type="match status" value="1"/>
</dbReference>
<dbReference type="InterPro" id="IPR017938">
    <property type="entry name" value="Riboflavin_synthase-like_b-brl"/>
</dbReference>
<dbReference type="eggNOG" id="COG2146">
    <property type="taxonomic scope" value="Bacteria"/>
</dbReference>
<name>A0A085EEC6_9FLAO</name>
<dbReference type="PANTHER" id="PTHR43644:SF1">
    <property type="entry name" value="NAD(P)H-FLAVIN REDUCTASE"/>
    <property type="match status" value="1"/>
</dbReference>
<protein>
    <submittedName>
        <fullName evidence="9">NADH:ubiquinone reductase (Na(+)-transporting) subunit F</fullName>
    </submittedName>
</protein>
<gene>
    <name evidence="9" type="ORF">EM308_15540</name>
</gene>
<dbReference type="PROSITE" id="PS51384">
    <property type="entry name" value="FAD_FR"/>
    <property type="match status" value="1"/>
</dbReference>
<keyword evidence="8" id="KW-0411">Iron-sulfur</keyword>
<proteinExistence type="predicted"/>
<dbReference type="Gene3D" id="3.40.50.80">
    <property type="entry name" value="Nucleotide-binding domain of ferredoxin-NADP reductase (FNR) module"/>
    <property type="match status" value="1"/>
</dbReference>
<evidence type="ECO:0000313" key="9">
    <source>
        <dbReference type="EMBL" id="AOW10789.1"/>
    </source>
</evidence>
<evidence type="ECO:0000256" key="5">
    <source>
        <dbReference type="ARBA" id="ARBA00022723"/>
    </source>
</evidence>
<dbReference type="SUPFAM" id="SSF50022">
    <property type="entry name" value="ISP domain"/>
    <property type="match status" value="1"/>
</dbReference>
<evidence type="ECO:0000256" key="1">
    <source>
        <dbReference type="ARBA" id="ARBA00001974"/>
    </source>
</evidence>
<sequence>MSLSIHTSNPAYRITKENEAKAIEKGLAEADWYTCYVPRETMRALLKRKNGPAIRDTVIWFGLMITFAAVGIYYWFSWVSVIAFMLYGIIYGTTSDSRWHESSHGTAFKTDWMNNWLYEIASFMVMRESVVWRWSHNRHHSDTIIVGRDPEIVSPRPAKLSALFGIFINLDSIPGYFCQMVHHACGQMSESEKLFIPASEFKKIYSRARITLLIYLLVIGVSIYFKTIIPLLLIGLPNIYGAWLMPIYGLTQHAGLAENVLDHRLNCRTVYMNALNRFLYWNMNYHTEHHMFPLVPYHALPRLHELVKDEMPSPYPSIISAWKEIIPALLKQRKDPSYYVKRILPERPAHHPANNLVFKSDHKTQNGWHEVCDASNLSREEVVRFDVGNKTFAISCAADGKYYATDGICTHGNTHLAEGLVKGGQIECPKHNGRFNLADGSPARAPICQGLRTYPVELKEGKIYMDIESPGGSGIVEPEQMKFKVVSNENVSTFIKELVIEPLEKEIVFKAGNYLQIEIPQYELIEFRNFDIPEPYRSVWETHNLFDLVVENTEGKVSKNNYSLAVNPGSNQLLKFNVRIATPPVGQDCAPGRGSSYIFNLKPGEVISAVGPFGDFDIKPTQKEMVYIGGGAGMAPLRSHISHLFETLNTSRTITYWYGARSEQELFYVDYFRNLSREFKNFQFHAALSDDLPDDAKWEGHRGYIHSVVESNYLKSHPNLSAVEFYLCGPPMMIKACSDVLKNFGVNDSQIAFDEF</sequence>
<dbReference type="RefSeq" id="WP_035635726.1">
    <property type="nucleotide sequence ID" value="NZ_CP017479.1"/>
</dbReference>
<dbReference type="PROSITE" id="PS51296">
    <property type="entry name" value="RIESKE"/>
    <property type="match status" value="1"/>
</dbReference>
<dbReference type="GO" id="GO:0006629">
    <property type="term" value="P:lipid metabolic process"/>
    <property type="evidence" value="ECO:0007669"/>
    <property type="project" value="InterPro"/>
</dbReference>
<dbReference type="GO" id="GO:0046872">
    <property type="term" value="F:metal ion binding"/>
    <property type="evidence" value="ECO:0007669"/>
    <property type="project" value="UniProtKB-KW"/>
</dbReference>
<dbReference type="Proteomes" id="UP000175968">
    <property type="component" value="Chromosome"/>
</dbReference>
<reference evidence="9 10" key="1">
    <citation type="submission" date="2016-10" db="EMBL/GenBank/DDBJ databases">
        <title>Flavobacterium gilvum sp. nov., isolated from stream water.</title>
        <authorList>
            <person name="Shin S.-K."/>
            <person name="Cho Y.-J."/>
            <person name="Yi H."/>
        </authorList>
    </citation>
    <scope>NUCLEOTIDE SEQUENCE [LARGE SCALE GENOMIC DNA]</scope>
    <source>
        <strain evidence="9 10">EM1308</strain>
    </source>
</reference>
<evidence type="ECO:0000256" key="3">
    <source>
        <dbReference type="ARBA" id="ARBA00022630"/>
    </source>
</evidence>
<dbReference type="Pfam" id="PF00175">
    <property type="entry name" value="NAD_binding_1"/>
    <property type="match status" value="1"/>
</dbReference>
<evidence type="ECO:0000256" key="8">
    <source>
        <dbReference type="ARBA" id="ARBA00023014"/>
    </source>
</evidence>
<dbReference type="GO" id="GO:0016655">
    <property type="term" value="F:oxidoreductase activity, acting on NAD(P)H, quinone or similar compound as acceptor"/>
    <property type="evidence" value="ECO:0007669"/>
    <property type="project" value="InterPro"/>
</dbReference>
<dbReference type="NCBIfam" id="TIGR01941">
    <property type="entry name" value="nqrF"/>
    <property type="match status" value="1"/>
</dbReference>
<dbReference type="InterPro" id="IPR005804">
    <property type="entry name" value="FA_desaturase_dom"/>
</dbReference>
<dbReference type="eggNOG" id="COG3239">
    <property type="taxonomic scope" value="Bacteria"/>
</dbReference>
<dbReference type="GO" id="GO:0006814">
    <property type="term" value="P:sodium ion transport"/>
    <property type="evidence" value="ECO:0007669"/>
    <property type="project" value="InterPro"/>
</dbReference>
<evidence type="ECO:0000313" key="10">
    <source>
        <dbReference type="Proteomes" id="UP000175968"/>
    </source>
</evidence>
<keyword evidence="5" id="KW-0479">Metal-binding</keyword>
<dbReference type="CDD" id="cd03511">
    <property type="entry name" value="Rhizopine-oxygenase-like"/>
    <property type="match status" value="1"/>
</dbReference>
<dbReference type="OrthoDB" id="9806195at2"/>
<keyword evidence="10" id="KW-1185">Reference proteome</keyword>
<dbReference type="AlphaFoldDB" id="A0A085EEC6"/>
<dbReference type="EMBL" id="CP017479">
    <property type="protein sequence ID" value="AOW10789.1"/>
    <property type="molecule type" value="Genomic_DNA"/>
</dbReference>
<dbReference type="SUPFAM" id="SSF63380">
    <property type="entry name" value="Riboflavin synthase domain-like"/>
    <property type="match status" value="1"/>
</dbReference>
<comment type="cofactor">
    <cofactor evidence="1">
        <name>FAD</name>
        <dbReference type="ChEBI" id="CHEBI:57692"/>
    </cofactor>
</comment>
<dbReference type="KEGG" id="fgl:EM308_15540"/>
<keyword evidence="2" id="KW-0813">Transport</keyword>
<dbReference type="InterPro" id="IPR017927">
    <property type="entry name" value="FAD-bd_FR_type"/>
</dbReference>
<dbReference type="InterPro" id="IPR039393">
    <property type="entry name" value="Rhizopine-oxygenase-like"/>
</dbReference>
<keyword evidence="3" id="KW-0285">Flavoprotein</keyword>
<dbReference type="Pfam" id="PF00355">
    <property type="entry name" value="Rieske"/>
    <property type="match status" value="1"/>
</dbReference>